<keyword evidence="3" id="KW-1185">Reference proteome</keyword>
<comment type="caution">
    <text evidence="2">The sequence shown here is derived from an EMBL/GenBank/DDBJ whole genome shotgun (WGS) entry which is preliminary data.</text>
</comment>
<dbReference type="EMBL" id="QXTE01000351">
    <property type="protein sequence ID" value="TFJ99078.1"/>
    <property type="molecule type" value="Genomic_DNA"/>
</dbReference>
<dbReference type="AlphaFoldDB" id="A0A4D9DPP5"/>
<organism evidence="2 3">
    <name type="scientific">Platysternon megacephalum</name>
    <name type="common">big-headed turtle</name>
    <dbReference type="NCBI Taxonomy" id="55544"/>
    <lineage>
        <taxon>Eukaryota</taxon>
        <taxon>Metazoa</taxon>
        <taxon>Chordata</taxon>
        <taxon>Craniata</taxon>
        <taxon>Vertebrata</taxon>
        <taxon>Euteleostomi</taxon>
        <taxon>Archelosauria</taxon>
        <taxon>Testudinata</taxon>
        <taxon>Testudines</taxon>
        <taxon>Cryptodira</taxon>
        <taxon>Durocryptodira</taxon>
        <taxon>Testudinoidea</taxon>
        <taxon>Platysternidae</taxon>
        <taxon>Platysternon</taxon>
    </lineage>
</organism>
<accession>A0A4D9DPP5</accession>
<protein>
    <submittedName>
        <fullName evidence="2">Ubiquilin-1-like</fullName>
    </submittedName>
</protein>
<evidence type="ECO:0000313" key="3">
    <source>
        <dbReference type="Proteomes" id="UP000297703"/>
    </source>
</evidence>
<proteinExistence type="predicted"/>
<gene>
    <name evidence="2" type="ORF">DR999_PMT18955</name>
</gene>
<feature type="region of interest" description="Disordered" evidence="1">
    <location>
        <begin position="1"/>
        <end position="36"/>
    </location>
</feature>
<evidence type="ECO:0000313" key="2">
    <source>
        <dbReference type="EMBL" id="TFJ99078.1"/>
    </source>
</evidence>
<reference evidence="2 3" key="2">
    <citation type="submission" date="2019-04" db="EMBL/GenBank/DDBJ databases">
        <title>The genome sequence of big-headed turtle.</title>
        <authorList>
            <person name="Gong S."/>
        </authorList>
    </citation>
    <scope>NUCLEOTIDE SEQUENCE [LARGE SCALE GENOMIC DNA]</scope>
    <source>
        <strain evidence="2">DO16091913</strain>
        <tissue evidence="2">Muscle</tissue>
    </source>
</reference>
<name>A0A4D9DPP5_9SAUR</name>
<evidence type="ECO:0000256" key="1">
    <source>
        <dbReference type="SAM" id="MobiDB-lite"/>
    </source>
</evidence>
<reference evidence="2 3" key="1">
    <citation type="submission" date="2019-04" db="EMBL/GenBank/DDBJ databases">
        <title>Draft genome of the big-headed turtle Platysternon megacephalum.</title>
        <authorList>
            <person name="Gong S."/>
        </authorList>
    </citation>
    <scope>NUCLEOTIDE SEQUENCE [LARGE SCALE GENOMIC DNA]</scope>
    <source>
        <strain evidence="2">DO16091913</strain>
        <tissue evidence="2">Muscle</tissue>
    </source>
</reference>
<dbReference type="Proteomes" id="UP000297703">
    <property type="component" value="Unassembled WGS sequence"/>
</dbReference>
<sequence>MENAAPWPLPPLQDNSTERTRLQTETSGHGRVPGRTPGWQSGLLLFIPSSPYSELRIPASASPLFPEKKRIQGASPDQPCWCSEAIYDLCNVLICLDLPPGV</sequence>